<organism evidence="2 3">
    <name type="scientific">Fictibacillus fluitans</name>
    <dbReference type="NCBI Taxonomy" id="3058422"/>
    <lineage>
        <taxon>Bacteria</taxon>
        <taxon>Bacillati</taxon>
        <taxon>Bacillota</taxon>
        <taxon>Bacilli</taxon>
        <taxon>Bacillales</taxon>
        <taxon>Fictibacillaceae</taxon>
        <taxon>Fictibacillus</taxon>
    </lineage>
</organism>
<evidence type="ECO:0000313" key="2">
    <source>
        <dbReference type="EMBL" id="MDN4524252.1"/>
    </source>
</evidence>
<evidence type="ECO:0000256" key="1">
    <source>
        <dbReference type="SAM" id="Phobius"/>
    </source>
</evidence>
<keyword evidence="3" id="KW-1185">Reference proteome</keyword>
<dbReference type="RefSeq" id="WP_301165296.1">
    <property type="nucleotide sequence ID" value="NZ_JAUHTR010000002.1"/>
</dbReference>
<dbReference type="EMBL" id="JAUHTR010000002">
    <property type="protein sequence ID" value="MDN4524252.1"/>
    <property type="molecule type" value="Genomic_DNA"/>
</dbReference>
<reference evidence="2" key="1">
    <citation type="submission" date="2023-07" db="EMBL/GenBank/DDBJ databases">
        <title>Fictibacillus sp. isolated from freshwater pond.</title>
        <authorList>
            <person name="Kirdat K."/>
            <person name="Bhat A."/>
            <person name="Mourya A."/>
            <person name="Yadav A."/>
        </authorList>
    </citation>
    <scope>NUCLEOTIDE SEQUENCE</scope>
    <source>
        <strain evidence="2">NE201</strain>
    </source>
</reference>
<dbReference type="Proteomes" id="UP001172721">
    <property type="component" value="Unassembled WGS sequence"/>
</dbReference>
<comment type="caution">
    <text evidence="2">The sequence shown here is derived from an EMBL/GenBank/DDBJ whole genome shotgun (WGS) entry which is preliminary data.</text>
</comment>
<proteinExistence type="predicted"/>
<feature type="transmembrane region" description="Helical" evidence="1">
    <location>
        <begin position="16"/>
        <end position="33"/>
    </location>
</feature>
<evidence type="ECO:0000313" key="3">
    <source>
        <dbReference type="Proteomes" id="UP001172721"/>
    </source>
</evidence>
<gene>
    <name evidence="2" type="ORF">QYB97_07190</name>
</gene>
<accession>A0ABT8HVG2</accession>
<protein>
    <submittedName>
        <fullName evidence="2">Uncharacterized protein</fullName>
    </submittedName>
</protein>
<sequence>MALSLTNIPTVRPAKAGVFLLALPLIIFIFFFTQPKPSDEVRPQQ</sequence>
<keyword evidence="1" id="KW-0472">Membrane</keyword>
<keyword evidence="1" id="KW-0812">Transmembrane</keyword>
<name>A0ABT8HVG2_9BACL</name>
<keyword evidence="1" id="KW-1133">Transmembrane helix</keyword>